<dbReference type="Pfam" id="PF24808">
    <property type="entry name" value="DUF7707"/>
    <property type="match status" value="1"/>
</dbReference>
<feature type="compositionally biased region" description="Polar residues" evidence="1">
    <location>
        <begin position="738"/>
        <end position="751"/>
    </location>
</feature>
<keyword evidence="4" id="KW-1185">Reference proteome</keyword>
<comment type="caution">
    <text evidence="3">The sequence shown here is derived from an EMBL/GenBank/DDBJ whole genome shotgun (WGS) entry which is preliminary data.</text>
</comment>
<organism evidence="3 4">
    <name type="scientific">Monilinia fructigena</name>
    <dbReference type="NCBI Taxonomy" id="38457"/>
    <lineage>
        <taxon>Eukaryota</taxon>
        <taxon>Fungi</taxon>
        <taxon>Dikarya</taxon>
        <taxon>Ascomycota</taxon>
        <taxon>Pezizomycotina</taxon>
        <taxon>Leotiomycetes</taxon>
        <taxon>Helotiales</taxon>
        <taxon>Sclerotiniaceae</taxon>
        <taxon>Monilinia</taxon>
    </lineage>
</organism>
<reference evidence="3 4" key="1">
    <citation type="submission" date="2018-06" db="EMBL/GenBank/DDBJ databases">
        <title>Genome Sequence of the Brown Rot Fungal Pathogen Monilinia fructigena.</title>
        <authorList>
            <person name="Landi L."/>
            <person name="De Miccolis Angelini R.M."/>
            <person name="Pollastro S."/>
            <person name="Abate D."/>
            <person name="Faretra F."/>
            <person name="Romanazzi G."/>
        </authorList>
    </citation>
    <scope>NUCLEOTIDE SEQUENCE [LARGE SCALE GENOMIC DNA]</scope>
    <source>
        <strain evidence="3 4">Mfrg269</strain>
    </source>
</reference>
<evidence type="ECO:0000256" key="1">
    <source>
        <dbReference type="SAM" id="MobiDB-lite"/>
    </source>
</evidence>
<protein>
    <recommendedName>
        <fullName evidence="2">DUF7707 domain-containing protein</fullName>
    </recommendedName>
</protein>
<feature type="domain" description="DUF7707" evidence="2">
    <location>
        <begin position="55"/>
        <end position="156"/>
    </location>
</feature>
<evidence type="ECO:0000313" key="3">
    <source>
        <dbReference type="EMBL" id="RAL65103.1"/>
    </source>
</evidence>
<feature type="region of interest" description="Disordered" evidence="1">
    <location>
        <begin position="617"/>
        <end position="683"/>
    </location>
</feature>
<accession>A0A395J094</accession>
<feature type="compositionally biased region" description="Basic and acidic residues" evidence="1">
    <location>
        <begin position="753"/>
        <end position="770"/>
    </location>
</feature>
<feature type="compositionally biased region" description="Polar residues" evidence="1">
    <location>
        <begin position="634"/>
        <end position="644"/>
    </location>
</feature>
<feature type="compositionally biased region" description="Basic and acidic residues" evidence="1">
    <location>
        <begin position="655"/>
        <end position="678"/>
    </location>
</feature>
<gene>
    <name evidence="3" type="ORF">DID88_001209</name>
</gene>
<feature type="compositionally biased region" description="Basic and acidic residues" evidence="1">
    <location>
        <begin position="781"/>
        <end position="800"/>
    </location>
</feature>
<dbReference type="PANTHER" id="PTHR36847">
    <property type="entry name" value="AMIDOLIGASE ENZYME"/>
    <property type="match status" value="1"/>
</dbReference>
<dbReference type="PANTHER" id="PTHR36847:SF1">
    <property type="entry name" value="AMIDOLIGASE ENZYME"/>
    <property type="match status" value="1"/>
</dbReference>
<evidence type="ECO:0000313" key="4">
    <source>
        <dbReference type="Proteomes" id="UP000249056"/>
    </source>
</evidence>
<proteinExistence type="predicted"/>
<feature type="compositionally biased region" description="Basic and acidic residues" evidence="1">
    <location>
        <begin position="838"/>
        <end position="848"/>
    </location>
</feature>
<sequence>MTKLPNYQITKLPNYPTTKLSNYHPTNTKILRSPGNHCVVCTDKDLRGANDANNTIDPSTVDLSLRAQWCNGELNTCGTLCSGDSDSNTCDPATLNYTCTCSSNGSTPGLQYYTQTMPTFICEKIYQDCIAAGENDAAAQKLCTQAETKNCGKLDPDNATASAATSSAAASALNIGREYGTGIFAAGVLVIDLLNRVMIYNKEFRGFIWDVCLARAGDNMKQTPIARCYTPSFGVEFEFLIAVLENPRISNPNPRDPRNVYFPPTEHDAAPSYFTLPAGKEDWANEWSIYAHIKTHTLLHRTPHRTRKSARSNFSMWEITRDGSIQPPQAPPHKFKKAYSDWQTYTFVPVEVRTPAYYYTEDALRDVGDFCKIMRKILPHHAQRKLRPARPHRLESLHPEHRIDDRNLHCSSFRRSTYWQWRFREDHERPAAVLESMAFLMGCETRDAFCEAVHSEGSKGVFSYMGGSAAWKFESMGTESRGGAVGVPNTIECRQHAGSLDPDEVASWVRTVVGLVHYARKVDAYEFREVLWRVKGEKWVMGCPSVREVEKRRYLPRATLYRPVFGEQWCGVVQLLRILGLRVPAAFYEERLGRWMVDGVYRHWYNDAPKEYLVAGEEGKNDGAGDEDEGDDNPLSNSLGSSDSRFGPFGPNPRTPDKKEDEKGEREEEKKEEKHPSMDLKYLGIDTLFSNISSAEEQKRKEKQVEEKAEEKQPSSREEEKKSSSPEDFPMRPGATKLQGQNKTPHSSSSEDFPVHTDAKKLEGVGRPEGFDEGDGEEQEVSEHSSLEPMHSEGMSEHSRGSMTLTFEDKGPNTMEDSPWGSFGEGEGEKADDDVVEEREAKEKESKNDKKKRSPLKYLRPLTHTPLPPLAFPSNYEERTPNQHSYLLNGTTPAEIEALAPNTENYRGSLLHRRDRQPSSPWLSQAPNIASLPPNRKPYPGPLPWMGWEWHPVDNPTAIFYPYRAQLADALEEGTIGQAWVMDHQMPANREEGIKTMLQGLQLDQVSPSLQPFLQARNYQLGRVDDALLYNMFPAPASDPTQFEKQDDEWWRFEVAGATVEELQARLAHNDLQVVRHAREKLLRIGGDDGSGDEYWPEGARNPFGGADRFQQPVVEDVSPGAPNSPNHRFPVGYRFTEGFQGPEDHEAQASFEARERKSPPRVVEGSLLARQIFHRWDNEPSSPSIHENKPRRLRNAVVLVSRGGEVVGDDQISWATGKYS</sequence>
<dbReference type="OrthoDB" id="412402at2759"/>
<dbReference type="Proteomes" id="UP000249056">
    <property type="component" value="Unassembled WGS sequence"/>
</dbReference>
<feature type="compositionally biased region" description="Polar residues" evidence="1">
    <location>
        <begin position="918"/>
        <end position="928"/>
    </location>
</feature>
<dbReference type="EMBL" id="QKRW01000011">
    <property type="protein sequence ID" value="RAL65103.1"/>
    <property type="molecule type" value="Genomic_DNA"/>
</dbReference>
<name>A0A395J094_9HELO</name>
<feature type="region of interest" description="Disordered" evidence="1">
    <location>
        <begin position="914"/>
        <end position="935"/>
    </location>
</feature>
<dbReference type="InterPro" id="IPR056124">
    <property type="entry name" value="DUF7707"/>
</dbReference>
<evidence type="ECO:0000259" key="2">
    <source>
        <dbReference type="Pfam" id="PF24808"/>
    </source>
</evidence>
<dbReference type="AlphaFoldDB" id="A0A395J094"/>
<feature type="region of interest" description="Disordered" evidence="1">
    <location>
        <begin position="695"/>
        <end position="869"/>
    </location>
</feature>
<feature type="compositionally biased region" description="Basic and acidic residues" evidence="1">
    <location>
        <begin position="696"/>
        <end position="725"/>
    </location>
</feature>
<feature type="compositionally biased region" description="Acidic residues" evidence="1">
    <location>
        <begin position="771"/>
        <end position="780"/>
    </location>
</feature>